<organism evidence="4 5">
    <name type="scientific">Sphingobium jiangsuense</name>
    <dbReference type="NCBI Taxonomy" id="870476"/>
    <lineage>
        <taxon>Bacteria</taxon>
        <taxon>Pseudomonadati</taxon>
        <taxon>Pseudomonadota</taxon>
        <taxon>Alphaproteobacteria</taxon>
        <taxon>Sphingomonadales</taxon>
        <taxon>Sphingomonadaceae</taxon>
        <taxon>Sphingobium</taxon>
    </lineage>
</organism>
<proteinExistence type="predicted"/>
<dbReference type="GO" id="GO:0000160">
    <property type="term" value="P:phosphorelay signal transduction system"/>
    <property type="evidence" value="ECO:0007669"/>
    <property type="project" value="InterPro"/>
</dbReference>
<dbReference type="InterPro" id="IPR001789">
    <property type="entry name" value="Sig_transdc_resp-reg_receiver"/>
</dbReference>
<accession>A0A7W6BHD5</accession>
<evidence type="ECO:0000313" key="5">
    <source>
        <dbReference type="Proteomes" id="UP000571950"/>
    </source>
</evidence>
<evidence type="ECO:0000256" key="1">
    <source>
        <dbReference type="ARBA" id="ARBA00022553"/>
    </source>
</evidence>
<dbReference type="PANTHER" id="PTHR44591">
    <property type="entry name" value="STRESS RESPONSE REGULATOR PROTEIN 1"/>
    <property type="match status" value="1"/>
</dbReference>
<dbReference type="SUPFAM" id="SSF52172">
    <property type="entry name" value="CheY-like"/>
    <property type="match status" value="1"/>
</dbReference>
<name>A0A7W6BHD5_9SPHN</name>
<evidence type="ECO:0000259" key="3">
    <source>
        <dbReference type="PROSITE" id="PS50110"/>
    </source>
</evidence>
<dbReference type="InterPro" id="IPR050595">
    <property type="entry name" value="Bact_response_regulator"/>
</dbReference>
<comment type="caution">
    <text evidence="4">The sequence shown here is derived from an EMBL/GenBank/DDBJ whole genome shotgun (WGS) entry which is preliminary data.</text>
</comment>
<protein>
    <submittedName>
        <fullName evidence="4">CheY-like chemotaxis protein</fullName>
    </submittedName>
</protein>
<evidence type="ECO:0000313" key="4">
    <source>
        <dbReference type="EMBL" id="MBB3927035.1"/>
    </source>
</evidence>
<dbReference type="SMART" id="SM00448">
    <property type="entry name" value="REC"/>
    <property type="match status" value="1"/>
</dbReference>
<evidence type="ECO:0000256" key="2">
    <source>
        <dbReference type="PROSITE-ProRule" id="PRU00169"/>
    </source>
</evidence>
<dbReference type="PROSITE" id="PS50110">
    <property type="entry name" value="RESPONSE_REGULATORY"/>
    <property type="match status" value="1"/>
</dbReference>
<dbReference type="Pfam" id="PF00072">
    <property type="entry name" value="Response_reg"/>
    <property type="match status" value="1"/>
</dbReference>
<keyword evidence="5" id="KW-1185">Reference proteome</keyword>
<dbReference type="PANTHER" id="PTHR44591:SF3">
    <property type="entry name" value="RESPONSE REGULATORY DOMAIN-CONTAINING PROTEIN"/>
    <property type="match status" value="1"/>
</dbReference>
<dbReference type="AlphaFoldDB" id="A0A7W6BHD5"/>
<keyword evidence="1 2" id="KW-0597">Phosphoprotein</keyword>
<feature type="domain" description="Response regulatory" evidence="3">
    <location>
        <begin position="12"/>
        <end position="126"/>
    </location>
</feature>
<gene>
    <name evidence="4" type="ORF">GGR43_002758</name>
</gene>
<reference evidence="4 5" key="1">
    <citation type="submission" date="2020-08" db="EMBL/GenBank/DDBJ databases">
        <title>Genomic Encyclopedia of Type Strains, Phase IV (KMG-IV): sequencing the most valuable type-strain genomes for metagenomic binning, comparative biology and taxonomic classification.</title>
        <authorList>
            <person name="Goeker M."/>
        </authorList>
    </citation>
    <scope>NUCLEOTIDE SEQUENCE [LARGE SCALE GENOMIC DNA]</scope>
    <source>
        <strain evidence="4 5">DSM 26189</strain>
    </source>
</reference>
<dbReference type="Gene3D" id="3.40.50.2300">
    <property type="match status" value="1"/>
</dbReference>
<sequence>MNLATQGGNAAEVLVIDDVEEIVEELLGLLDLLDIPAAGAHSLDQAMRILHGNPTIRVIACDVRLKRESGLEIIDLVHADSGLAGRDLRYIFMTGDSMQSDAIRAHPVLAKPVQPRELVRLLKAMLGREDEA</sequence>
<feature type="modified residue" description="4-aspartylphosphate" evidence="2">
    <location>
        <position position="62"/>
    </location>
</feature>
<dbReference type="EMBL" id="JACIDT010000009">
    <property type="protein sequence ID" value="MBB3927035.1"/>
    <property type="molecule type" value="Genomic_DNA"/>
</dbReference>
<dbReference type="InterPro" id="IPR011006">
    <property type="entry name" value="CheY-like_superfamily"/>
</dbReference>
<dbReference type="Proteomes" id="UP000571950">
    <property type="component" value="Unassembled WGS sequence"/>
</dbReference>